<proteinExistence type="inferred from homology"/>
<dbReference type="SUPFAM" id="SSF54001">
    <property type="entry name" value="Cysteine proteinases"/>
    <property type="match status" value="1"/>
</dbReference>
<dbReference type="EMBL" id="JANJYJ010000003">
    <property type="protein sequence ID" value="KAK3221290.1"/>
    <property type="molecule type" value="Genomic_DNA"/>
</dbReference>
<evidence type="ECO:0000313" key="7">
    <source>
        <dbReference type="EMBL" id="KAK3221290.1"/>
    </source>
</evidence>
<dbReference type="InterPro" id="IPR003653">
    <property type="entry name" value="Peptidase_C48_C"/>
</dbReference>
<feature type="region of interest" description="Disordered" evidence="4">
    <location>
        <begin position="381"/>
        <end position="409"/>
    </location>
</feature>
<reference evidence="7" key="1">
    <citation type="journal article" date="2023" name="Plant J.">
        <title>Genome sequences and population genomics provide insights into the demographic history, inbreeding, and mutation load of two 'living fossil' tree species of Dipteronia.</title>
        <authorList>
            <person name="Feng Y."/>
            <person name="Comes H.P."/>
            <person name="Chen J."/>
            <person name="Zhu S."/>
            <person name="Lu R."/>
            <person name="Zhang X."/>
            <person name="Li P."/>
            <person name="Qiu J."/>
            <person name="Olsen K.M."/>
            <person name="Qiu Y."/>
        </authorList>
    </citation>
    <scope>NUCLEOTIDE SEQUENCE</scope>
    <source>
        <strain evidence="7">NBL</strain>
    </source>
</reference>
<evidence type="ECO:0000256" key="4">
    <source>
        <dbReference type="SAM" id="MobiDB-lite"/>
    </source>
</evidence>
<sequence length="696" mass="80072">MENDNDQYLKVERKKWNQEALINVGCRLKNIATIKDILPKEGKHQEFMSSCFKQFHDFPKNWLFSAQIVHALLLREMKIVGTTENKLFISVGGKKARFGQREFCLVTGLRFGELSDIINNTYVANPEGIQKRYWPGEEGEDLKLATVYDRFLKRNFLEADDSLKMALLLIGNNVLFGQPYDKKITNWLFNLVDNLEAFNSIAWGHYVFKMTMHYLRHGFRSRNTKKEYGKVRYRLYGFPWAVEVWVMEAVESLINGFGMRLQDTMPRMRRWTMHKRPRNFVQTISDLEDNIRSGKEKTEVLGEGDEGDDGGDGDDGAPTKKISLKRKARKKKKKTSVKKKQRKTVTITRLNEEEDFTPGYTPTPTEDFTPGYTPTPLEDFTPGYTPTPHPLHPPQSSFRQPPPPIDSRKGPQSIVMKELPDMLENVVKREVTQLPGVLKGLMHEIGSTCGQSNEEAPLTDVRDLSLHVTKDVDATVSAEKVVTPAAEKVACGSVIVSGDLRGDYNYAAEEDRSIRVRLRSAYCISPFIDPTQASATKREQDKGKYEAFKRKLKPARLESDPENHRHSIILMSSEFFTKLNVEWKRIIEADNKAESSFDALGYECPPDWIDYGCGNRPGWGHPWWLYTQETAVKYYEKILQQVDKCSCGVFIYKYAEMAIVKKADWNWGQKEMSDFRKEIAFEIFNNNVTYKSCIDL</sequence>
<keyword evidence="2" id="KW-0645">Protease</keyword>
<name>A0AAE0ECD6_9ROSI</name>
<dbReference type="InterPro" id="IPR038765">
    <property type="entry name" value="Papain-like_cys_pep_sf"/>
</dbReference>
<evidence type="ECO:0000256" key="2">
    <source>
        <dbReference type="ARBA" id="ARBA00022670"/>
    </source>
</evidence>
<dbReference type="Gene3D" id="3.40.395.10">
    <property type="entry name" value="Adenoviral Proteinase, Chain A"/>
    <property type="match status" value="1"/>
</dbReference>
<feature type="compositionally biased region" description="Basic and acidic residues" evidence="4">
    <location>
        <begin position="289"/>
        <end position="300"/>
    </location>
</feature>
<comment type="caution">
    <text evidence="7">The sequence shown here is derived from an EMBL/GenBank/DDBJ whole genome shotgun (WGS) entry which is preliminary data.</text>
</comment>
<evidence type="ECO:0000256" key="1">
    <source>
        <dbReference type="ARBA" id="ARBA00005234"/>
    </source>
</evidence>
<dbReference type="GO" id="GO:0008234">
    <property type="term" value="F:cysteine-type peptidase activity"/>
    <property type="evidence" value="ECO:0007669"/>
    <property type="project" value="InterPro"/>
</dbReference>
<feature type="region of interest" description="Disordered" evidence="4">
    <location>
        <begin position="284"/>
        <end position="348"/>
    </location>
</feature>
<evidence type="ECO:0000259" key="6">
    <source>
        <dbReference type="Pfam" id="PF09331"/>
    </source>
</evidence>
<dbReference type="PANTHER" id="PTHR48449:SF1">
    <property type="entry name" value="DUF1985 DOMAIN-CONTAINING PROTEIN"/>
    <property type="match status" value="1"/>
</dbReference>
<evidence type="ECO:0000259" key="5">
    <source>
        <dbReference type="Pfam" id="PF02902"/>
    </source>
</evidence>
<dbReference type="GO" id="GO:0006508">
    <property type="term" value="P:proteolysis"/>
    <property type="evidence" value="ECO:0007669"/>
    <property type="project" value="UniProtKB-KW"/>
</dbReference>
<feature type="compositionally biased region" description="Basic residues" evidence="4">
    <location>
        <begin position="322"/>
        <end position="343"/>
    </location>
</feature>
<organism evidence="7 8">
    <name type="scientific">Dipteronia sinensis</name>
    <dbReference type="NCBI Taxonomy" id="43782"/>
    <lineage>
        <taxon>Eukaryota</taxon>
        <taxon>Viridiplantae</taxon>
        <taxon>Streptophyta</taxon>
        <taxon>Embryophyta</taxon>
        <taxon>Tracheophyta</taxon>
        <taxon>Spermatophyta</taxon>
        <taxon>Magnoliopsida</taxon>
        <taxon>eudicotyledons</taxon>
        <taxon>Gunneridae</taxon>
        <taxon>Pentapetalae</taxon>
        <taxon>rosids</taxon>
        <taxon>malvids</taxon>
        <taxon>Sapindales</taxon>
        <taxon>Sapindaceae</taxon>
        <taxon>Hippocastanoideae</taxon>
        <taxon>Acereae</taxon>
        <taxon>Dipteronia</taxon>
    </lineage>
</organism>
<feature type="compositionally biased region" description="Acidic residues" evidence="4">
    <location>
        <begin position="302"/>
        <end position="315"/>
    </location>
</feature>
<comment type="similarity">
    <text evidence="1">Belongs to the peptidase C48 family.</text>
</comment>
<dbReference type="PANTHER" id="PTHR48449">
    <property type="entry name" value="DUF1985 DOMAIN-CONTAINING PROTEIN"/>
    <property type="match status" value="1"/>
</dbReference>
<evidence type="ECO:0008006" key="9">
    <source>
        <dbReference type="Google" id="ProtNLM"/>
    </source>
</evidence>
<feature type="domain" description="DUF1985" evidence="6">
    <location>
        <begin position="79"/>
        <end position="213"/>
    </location>
</feature>
<evidence type="ECO:0000256" key="3">
    <source>
        <dbReference type="ARBA" id="ARBA00022801"/>
    </source>
</evidence>
<protein>
    <recommendedName>
        <fullName evidence="9">DUF1985 domain-containing protein</fullName>
    </recommendedName>
</protein>
<accession>A0AAE0ECD6</accession>
<dbReference type="Pfam" id="PF09331">
    <property type="entry name" value="DUF1985"/>
    <property type="match status" value="1"/>
</dbReference>
<gene>
    <name evidence="7" type="ORF">Dsin_008315</name>
</gene>
<dbReference type="InterPro" id="IPR015410">
    <property type="entry name" value="DUF1985"/>
</dbReference>
<keyword evidence="8" id="KW-1185">Reference proteome</keyword>
<dbReference type="AlphaFoldDB" id="A0AAE0ECD6"/>
<feature type="domain" description="Ubiquitin-like protease family profile" evidence="5">
    <location>
        <begin position="629"/>
        <end position="685"/>
    </location>
</feature>
<dbReference type="Pfam" id="PF02902">
    <property type="entry name" value="Peptidase_C48"/>
    <property type="match status" value="1"/>
</dbReference>
<dbReference type="Proteomes" id="UP001281410">
    <property type="component" value="Unassembled WGS sequence"/>
</dbReference>
<keyword evidence="3" id="KW-0378">Hydrolase</keyword>
<evidence type="ECO:0000313" key="8">
    <source>
        <dbReference type="Proteomes" id="UP001281410"/>
    </source>
</evidence>